<evidence type="ECO:0000313" key="7">
    <source>
        <dbReference type="Proteomes" id="UP001497497"/>
    </source>
</evidence>
<dbReference type="SUPFAM" id="SSF52540">
    <property type="entry name" value="P-loop containing nucleoside triphosphate hydrolases"/>
    <property type="match status" value="1"/>
</dbReference>
<gene>
    <name evidence="6" type="ORF">GSLYS_00006914001</name>
</gene>
<evidence type="ECO:0000256" key="1">
    <source>
        <dbReference type="ARBA" id="ARBA00008535"/>
    </source>
</evidence>
<keyword evidence="2" id="KW-0547">Nucleotide-binding</keyword>
<protein>
    <recommendedName>
        <fullName evidence="5">AIG1-type G domain-containing protein</fullName>
    </recommendedName>
</protein>
<dbReference type="InterPro" id="IPR045058">
    <property type="entry name" value="GIMA/IAN/Toc"/>
</dbReference>
<keyword evidence="7" id="KW-1185">Reference proteome</keyword>
<evidence type="ECO:0000256" key="3">
    <source>
        <dbReference type="ARBA" id="ARBA00023134"/>
    </source>
</evidence>
<dbReference type="EMBL" id="CAXITT010000127">
    <property type="protein sequence ID" value="CAL1532896.1"/>
    <property type="molecule type" value="Genomic_DNA"/>
</dbReference>
<dbReference type="InterPro" id="IPR006703">
    <property type="entry name" value="G_AIG1"/>
</dbReference>
<evidence type="ECO:0000256" key="2">
    <source>
        <dbReference type="ARBA" id="ARBA00022741"/>
    </source>
</evidence>
<reference evidence="6 7" key="1">
    <citation type="submission" date="2024-04" db="EMBL/GenBank/DDBJ databases">
        <authorList>
            <consortium name="Genoscope - CEA"/>
            <person name="William W."/>
        </authorList>
    </citation>
    <scope>NUCLEOTIDE SEQUENCE [LARGE SCALE GENOMIC DNA]</scope>
</reference>
<dbReference type="PANTHER" id="PTHR10903">
    <property type="entry name" value="GTPASE, IMAP FAMILY MEMBER-RELATED"/>
    <property type="match status" value="1"/>
</dbReference>
<keyword evidence="3" id="KW-0342">GTP-binding</keyword>
<comment type="caution">
    <text evidence="6">The sequence shown here is derived from an EMBL/GenBank/DDBJ whole genome shotgun (WGS) entry which is preliminary data.</text>
</comment>
<name>A0AAV2HG14_LYMST</name>
<dbReference type="InterPro" id="IPR027417">
    <property type="entry name" value="P-loop_NTPase"/>
</dbReference>
<dbReference type="Pfam" id="PF04548">
    <property type="entry name" value="AIG1"/>
    <property type="match status" value="1"/>
</dbReference>
<dbReference type="Gene3D" id="3.40.50.300">
    <property type="entry name" value="P-loop containing nucleotide triphosphate hydrolases"/>
    <property type="match status" value="1"/>
</dbReference>
<dbReference type="PROSITE" id="PS51720">
    <property type="entry name" value="G_AIG1"/>
    <property type="match status" value="1"/>
</dbReference>
<sequence length="411" mass="46564">MSKSSEIDLLLIGKTGNGKSATGNSILGRKAFKSCASADSVTKSVDFEVGKVNGRVVKVVDSPGVGDTELDKEKAFTLVLDGLKFAIVANPVGYHAFLLVLKYGSRFTAEEHQTVKFLKHVFGQSFVGDHCIIVMTNGDTFVNNHEGSGKTFESWCEEQTGEFKEILKECNGRIVLFDNRTRDEEQKTSQTQKLMRMVDHLRKHGKRYTDESFENALKTRTLLIVEFKEPLIREETLAETSLMIQKLEKLQANRLQGSWLKQLEDLLIQAEALYTKVDSQDRGTGVLKSLKETVQSIKSQLSDEIKLCFNTVKKNEMLANKNSKEARTESQTDQQGRPSCVMEHPNENDEPMNELLKILEDLRLKQTGQRRHMMDSYSESKGKFQNLLFPLLLSRFNWPSAMSFKSFNVTQ</sequence>
<evidence type="ECO:0000259" key="5">
    <source>
        <dbReference type="PROSITE" id="PS51720"/>
    </source>
</evidence>
<feature type="domain" description="AIG1-type G" evidence="5">
    <location>
        <begin position="4"/>
        <end position="217"/>
    </location>
</feature>
<dbReference type="Proteomes" id="UP001497497">
    <property type="component" value="Unassembled WGS sequence"/>
</dbReference>
<dbReference type="FunFam" id="3.40.50.300:FF:000840">
    <property type="entry name" value="Immune-associated nucleotide-binding protein 9"/>
    <property type="match status" value="1"/>
</dbReference>
<evidence type="ECO:0000313" key="6">
    <source>
        <dbReference type="EMBL" id="CAL1532896.1"/>
    </source>
</evidence>
<organism evidence="6 7">
    <name type="scientific">Lymnaea stagnalis</name>
    <name type="common">Great pond snail</name>
    <name type="synonym">Helix stagnalis</name>
    <dbReference type="NCBI Taxonomy" id="6523"/>
    <lineage>
        <taxon>Eukaryota</taxon>
        <taxon>Metazoa</taxon>
        <taxon>Spiralia</taxon>
        <taxon>Lophotrochozoa</taxon>
        <taxon>Mollusca</taxon>
        <taxon>Gastropoda</taxon>
        <taxon>Heterobranchia</taxon>
        <taxon>Euthyneura</taxon>
        <taxon>Panpulmonata</taxon>
        <taxon>Hygrophila</taxon>
        <taxon>Lymnaeoidea</taxon>
        <taxon>Lymnaeidae</taxon>
        <taxon>Lymnaea</taxon>
    </lineage>
</organism>
<dbReference type="GO" id="GO:0005525">
    <property type="term" value="F:GTP binding"/>
    <property type="evidence" value="ECO:0007669"/>
    <property type="project" value="UniProtKB-KW"/>
</dbReference>
<comment type="similarity">
    <text evidence="1">Belongs to the TRAFAC class TrmE-Era-EngA-EngB-Septin-like GTPase superfamily. AIG1/Toc34/Toc159-like paraseptin GTPase family. IAN subfamily.</text>
</comment>
<feature type="region of interest" description="Disordered" evidence="4">
    <location>
        <begin position="319"/>
        <end position="348"/>
    </location>
</feature>
<evidence type="ECO:0000256" key="4">
    <source>
        <dbReference type="SAM" id="MobiDB-lite"/>
    </source>
</evidence>
<dbReference type="PANTHER" id="PTHR10903:SF184">
    <property type="entry name" value="GTP-BINDING PROTEIN A"/>
    <property type="match status" value="1"/>
</dbReference>
<accession>A0AAV2HG14</accession>
<proteinExistence type="inferred from homology"/>
<dbReference type="AlphaFoldDB" id="A0AAV2HG14"/>